<dbReference type="GeneID" id="25726466"/>
<dbReference type="KEGG" id="mng:MNEG_0348"/>
<dbReference type="SUPFAM" id="SSF50129">
    <property type="entry name" value="GroES-like"/>
    <property type="match status" value="1"/>
</dbReference>
<dbReference type="CDD" id="cd05282">
    <property type="entry name" value="ETR_like"/>
    <property type="match status" value="1"/>
</dbReference>
<evidence type="ECO:0000313" key="5">
    <source>
        <dbReference type="Proteomes" id="UP000054498"/>
    </source>
</evidence>
<dbReference type="Gene3D" id="3.40.50.720">
    <property type="entry name" value="NAD(P)-binding Rossmann-like Domain"/>
    <property type="match status" value="1"/>
</dbReference>
<organism evidence="4 5">
    <name type="scientific">Monoraphidium neglectum</name>
    <dbReference type="NCBI Taxonomy" id="145388"/>
    <lineage>
        <taxon>Eukaryota</taxon>
        <taxon>Viridiplantae</taxon>
        <taxon>Chlorophyta</taxon>
        <taxon>core chlorophytes</taxon>
        <taxon>Chlorophyceae</taxon>
        <taxon>CS clade</taxon>
        <taxon>Sphaeropleales</taxon>
        <taxon>Selenastraceae</taxon>
        <taxon>Monoraphidium</taxon>
    </lineage>
</organism>
<dbReference type="STRING" id="145388.A0A0D2NU03"/>
<evidence type="ECO:0000256" key="1">
    <source>
        <dbReference type="ARBA" id="ARBA00022857"/>
    </source>
</evidence>
<evidence type="ECO:0000256" key="2">
    <source>
        <dbReference type="ARBA" id="ARBA00023002"/>
    </source>
</evidence>
<protein>
    <submittedName>
        <fullName evidence="4">Alcohol dehydrogenase</fullName>
        <ecNumber evidence="4">1.6.5.5</ecNumber>
    </submittedName>
</protein>
<proteinExistence type="predicted"/>
<dbReference type="InterPro" id="IPR020843">
    <property type="entry name" value="ER"/>
</dbReference>
<evidence type="ECO:0000313" key="4">
    <source>
        <dbReference type="EMBL" id="KIZ07601.1"/>
    </source>
</evidence>
<reference evidence="4 5" key="1">
    <citation type="journal article" date="2013" name="BMC Genomics">
        <title>Reconstruction of the lipid metabolism for the microalga Monoraphidium neglectum from its genome sequence reveals characteristics suitable for biofuel production.</title>
        <authorList>
            <person name="Bogen C."/>
            <person name="Al-Dilaimi A."/>
            <person name="Albersmeier A."/>
            <person name="Wichmann J."/>
            <person name="Grundmann M."/>
            <person name="Rupp O."/>
            <person name="Lauersen K.J."/>
            <person name="Blifernez-Klassen O."/>
            <person name="Kalinowski J."/>
            <person name="Goesmann A."/>
            <person name="Mussgnug J.H."/>
            <person name="Kruse O."/>
        </authorList>
    </citation>
    <scope>NUCLEOTIDE SEQUENCE [LARGE SCALE GENOMIC DNA]</scope>
    <source>
        <strain evidence="4 5">SAG 48.87</strain>
    </source>
</reference>
<dbReference type="Pfam" id="PF08240">
    <property type="entry name" value="ADH_N"/>
    <property type="match status" value="1"/>
</dbReference>
<dbReference type="PANTHER" id="PTHR48106">
    <property type="entry name" value="QUINONE OXIDOREDUCTASE PIG3-RELATED"/>
    <property type="match status" value="1"/>
</dbReference>
<dbReference type="GO" id="GO:0070402">
    <property type="term" value="F:NADPH binding"/>
    <property type="evidence" value="ECO:0007669"/>
    <property type="project" value="TreeGrafter"/>
</dbReference>
<dbReference type="Proteomes" id="UP000054498">
    <property type="component" value="Unassembled WGS sequence"/>
</dbReference>
<dbReference type="SMART" id="SM00829">
    <property type="entry name" value="PKS_ER"/>
    <property type="match status" value="1"/>
</dbReference>
<keyword evidence="2 4" id="KW-0560">Oxidoreductase</keyword>
<sequence length="336" mass="35080">MEYLAVEIKEFSETAPVNGTKLAKRVTRDPGAGEVQVKMTLAAVNPSDVFSLQGIYPRMGRDLPAVPGFDGVGVVTKVGPGVEGFAPGQRVTARPWRADKGDGSWQQYTTIPANLLVPVPDAVSDEVAAQFYINPVTVVGLLEETAVPKGGYLIVTAAGSTLSKMLLSMAKSQGIKTIAVVRRQEQAQEILAAGADHVVCSTTEDLVARVKEITGGVGADAAADSVAGPLAEQLGNSLKTGGLVLIYGIMDGASFTGSAIGVLFNGIVYKGFWMEPWLSGLGPEGQAAVMTKTMDALAAGAMTPDVGKVYPLERYQEAVEESAKTARGGKVLIKLN</sequence>
<feature type="domain" description="Enoyl reductase (ER)" evidence="3">
    <location>
        <begin position="19"/>
        <end position="333"/>
    </location>
</feature>
<dbReference type="RefSeq" id="XP_013906620.1">
    <property type="nucleotide sequence ID" value="XM_014051166.1"/>
</dbReference>
<dbReference type="InterPro" id="IPR036291">
    <property type="entry name" value="NAD(P)-bd_dom_sf"/>
</dbReference>
<dbReference type="InterPro" id="IPR013149">
    <property type="entry name" value="ADH-like_C"/>
</dbReference>
<dbReference type="InterPro" id="IPR013154">
    <property type="entry name" value="ADH-like_N"/>
</dbReference>
<dbReference type="EC" id="1.6.5.5" evidence="4"/>
<keyword evidence="1" id="KW-0521">NADP</keyword>
<dbReference type="EMBL" id="KK100246">
    <property type="protein sequence ID" value="KIZ07601.1"/>
    <property type="molecule type" value="Genomic_DNA"/>
</dbReference>
<accession>A0A0D2NU03</accession>
<evidence type="ECO:0000259" key="3">
    <source>
        <dbReference type="SMART" id="SM00829"/>
    </source>
</evidence>
<name>A0A0D2NU03_9CHLO</name>
<keyword evidence="5" id="KW-1185">Reference proteome</keyword>
<dbReference type="SUPFAM" id="SSF51735">
    <property type="entry name" value="NAD(P)-binding Rossmann-fold domains"/>
    <property type="match status" value="1"/>
</dbReference>
<dbReference type="InterPro" id="IPR011032">
    <property type="entry name" value="GroES-like_sf"/>
</dbReference>
<dbReference type="AlphaFoldDB" id="A0A0D2NU03"/>
<dbReference type="GO" id="GO:0003960">
    <property type="term" value="F:quinone reductase (NADPH) activity"/>
    <property type="evidence" value="ECO:0007669"/>
    <property type="project" value="UniProtKB-EC"/>
</dbReference>
<dbReference type="Pfam" id="PF00107">
    <property type="entry name" value="ADH_zinc_N"/>
    <property type="match status" value="1"/>
</dbReference>
<dbReference type="PANTHER" id="PTHR48106:SF2">
    <property type="entry name" value="ZN2+-BINDING DEHYDROGENASE"/>
    <property type="match status" value="1"/>
</dbReference>
<dbReference type="Gene3D" id="3.90.180.10">
    <property type="entry name" value="Medium-chain alcohol dehydrogenases, catalytic domain"/>
    <property type="match status" value="1"/>
</dbReference>
<gene>
    <name evidence="4" type="ORF">MNEG_0348</name>
</gene>
<dbReference type="OrthoDB" id="7482721at2759"/>